<dbReference type="InterPro" id="IPR024445">
    <property type="entry name" value="Tnp_ISXO2-like"/>
</dbReference>
<dbReference type="Pfam" id="PF12760">
    <property type="entry name" value="Zn_ribbon_IS1595"/>
    <property type="match status" value="1"/>
</dbReference>
<evidence type="ECO:0000313" key="2">
    <source>
        <dbReference type="EMBL" id="MEJ8852717.1"/>
    </source>
</evidence>
<dbReference type="RefSeq" id="WP_340348656.1">
    <property type="nucleotide sequence ID" value="NZ_JBBKZT010000061.1"/>
</dbReference>
<evidence type="ECO:0000259" key="1">
    <source>
        <dbReference type="SMART" id="SM01126"/>
    </source>
</evidence>
<proteinExistence type="predicted"/>
<dbReference type="Proteomes" id="UP001385892">
    <property type="component" value="Unassembled WGS sequence"/>
</dbReference>
<dbReference type="Pfam" id="PF12762">
    <property type="entry name" value="DDE_Tnp_IS1595"/>
    <property type="match status" value="1"/>
</dbReference>
<accession>A0ABU8WYU7</accession>
<dbReference type="EMBL" id="JBBKZT010000061">
    <property type="protein sequence ID" value="MEJ8852717.1"/>
    <property type="molecule type" value="Genomic_DNA"/>
</dbReference>
<comment type="caution">
    <text evidence="2">The sequence shown here is derived from an EMBL/GenBank/DDBJ whole genome shotgun (WGS) entry which is preliminary data.</text>
</comment>
<feature type="domain" description="ISXO2-like transposase" evidence="1">
    <location>
        <begin position="137"/>
        <end position="286"/>
    </location>
</feature>
<dbReference type="SMART" id="SM01126">
    <property type="entry name" value="DDE_Tnp_IS1595"/>
    <property type="match status" value="1"/>
</dbReference>
<dbReference type="InterPro" id="IPR024442">
    <property type="entry name" value="Transposase_Zn_ribbon"/>
</dbReference>
<dbReference type="NCBIfam" id="NF033547">
    <property type="entry name" value="transpos_IS1595"/>
    <property type="match status" value="1"/>
</dbReference>
<protein>
    <submittedName>
        <fullName evidence="2">IS1595 family transposase</fullName>
    </submittedName>
</protein>
<name>A0ABU8WYU7_9BURK</name>
<evidence type="ECO:0000313" key="3">
    <source>
        <dbReference type="Proteomes" id="UP001385892"/>
    </source>
</evidence>
<sequence length="323" mass="36406">MPMNRVQFQRGMSLHAFHARFGTEAQCRRALLDARWPAGFRCPSCDGADHSRFERSGRTYWQCTACRTQTSLTAGTIFDASKLPLNTWFLAMYLLTQTKTGMSALELHRHLGVSYRTAWLVKHKLMLVMFEQERDRRLGDLVQIDDAFIGGERTGGKRGRGSENKAPLIAAVQTTPDGQAIYARLDVLPDWRVPTVARWAVKALWTSTHVVSDGLSGFVGVKSAACSHEPIIHNTGTAKANVQHARFKAINTLLGNLKMWMNTTFRGFKTDHYAPRYLAEFQYRFNRRFDLTQLMPALLASCAVQLPAREVSMRTAMTAEFAT</sequence>
<organism evidence="2 3">
    <name type="scientific">Variovorax rhizosphaerae</name>
    <dbReference type="NCBI Taxonomy" id="1836200"/>
    <lineage>
        <taxon>Bacteria</taxon>
        <taxon>Pseudomonadati</taxon>
        <taxon>Pseudomonadota</taxon>
        <taxon>Betaproteobacteria</taxon>
        <taxon>Burkholderiales</taxon>
        <taxon>Comamonadaceae</taxon>
        <taxon>Variovorax</taxon>
    </lineage>
</organism>
<reference evidence="2 3" key="1">
    <citation type="submission" date="2024-03" db="EMBL/GenBank/DDBJ databases">
        <title>Novel species of the genus Variovorax.</title>
        <authorList>
            <person name="Liu Q."/>
            <person name="Xin Y.-H."/>
        </authorList>
    </citation>
    <scope>NUCLEOTIDE SEQUENCE [LARGE SCALE GENOMIC DNA]</scope>
    <source>
        <strain evidence="2 3">KACC 18900</strain>
    </source>
</reference>
<gene>
    <name evidence="2" type="ORF">WKW82_39410</name>
</gene>
<keyword evidence="3" id="KW-1185">Reference proteome</keyword>